<dbReference type="AlphaFoldDB" id="A0A3B0UUK9"/>
<protein>
    <submittedName>
        <fullName evidence="1">Uncharacterized protein</fullName>
    </submittedName>
</protein>
<organism evidence="1">
    <name type="scientific">hydrothermal vent metagenome</name>
    <dbReference type="NCBI Taxonomy" id="652676"/>
    <lineage>
        <taxon>unclassified sequences</taxon>
        <taxon>metagenomes</taxon>
        <taxon>ecological metagenomes</taxon>
    </lineage>
</organism>
<proteinExistence type="predicted"/>
<evidence type="ECO:0000313" key="1">
    <source>
        <dbReference type="EMBL" id="VAW30042.1"/>
    </source>
</evidence>
<accession>A0A3B0UUK9</accession>
<dbReference type="EMBL" id="UOET01000458">
    <property type="protein sequence ID" value="VAW30042.1"/>
    <property type="molecule type" value="Genomic_DNA"/>
</dbReference>
<sequence length="67" mass="7654">MESEKRIRAFVRLGNALRAVFGEEDTSFSPTEMATIELLRKEADEAAYYNGWFTKDFVYNALLALGE</sequence>
<feature type="non-terminal residue" evidence="1">
    <location>
        <position position="67"/>
    </location>
</feature>
<name>A0A3B0UUK9_9ZZZZ</name>
<reference evidence="1" key="1">
    <citation type="submission" date="2018-06" db="EMBL/GenBank/DDBJ databases">
        <authorList>
            <person name="Zhirakovskaya E."/>
        </authorList>
    </citation>
    <scope>NUCLEOTIDE SEQUENCE</scope>
</reference>
<gene>
    <name evidence="1" type="ORF">MNBD_BACTEROID07-1595</name>
</gene>